<accession>W7TFK9</accession>
<dbReference type="Proteomes" id="UP000019335">
    <property type="component" value="Unassembled WGS sequence"/>
</dbReference>
<evidence type="ECO:0000313" key="1">
    <source>
        <dbReference type="EMBL" id="EWM22303.1"/>
    </source>
</evidence>
<name>W7TFK9_9STRA</name>
<evidence type="ECO:0000313" key="2">
    <source>
        <dbReference type="Proteomes" id="UP000019335"/>
    </source>
</evidence>
<sequence>MPSCPVLVPLSFPFSLTQASAAFNVVKCLLVTSSVVVSPRIARISSSLHLRLHRLQPCDSTLRCCLARLPCYSCSFSGISRTFCCPVLSTRLIPGGHYNFCAPMTSTTGPLSA</sequence>
<reference evidence="1 2" key="1">
    <citation type="journal article" date="2014" name="Mol. Plant">
        <title>Chromosome Scale Genome Assembly and Transcriptome Profiling of Nannochloropsis gaditana in Nitrogen Depletion.</title>
        <authorList>
            <person name="Corteggiani Carpinelli E."/>
            <person name="Telatin A."/>
            <person name="Vitulo N."/>
            <person name="Forcato C."/>
            <person name="D'Angelo M."/>
            <person name="Schiavon R."/>
            <person name="Vezzi A."/>
            <person name="Giacometti G.M."/>
            <person name="Morosinotto T."/>
            <person name="Valle G."/>
        </authorList>
    </citation>
    <scope>NUCLEOTIDE SEQUENCE [LARGE SCALE GENOMIC DNA]</scope>
    <source>
        <strain evidence="1 2">B-31</strain>
    </source>
</reference>
<keyword evidence="2" id="KW-1185">Reference proteome</keyword>
<protein>
    <submittedName>
        <fullName evidence="1">Uncharacterized protein</fullName>
    </submittedName>
</protein>
<proteinExistence type="predicted"/>
<gene>
    <name evidence="1" type="ORF">Naga_100785g3</name>
</gene>
<organism evidence="1 2">
    <name type="scientific">Nannochloropsis gaditana</name>
    <dbReference type="NCBI Taxonomy" id="72520"/>
    <lineage>
        <taxon>Eukaryota</taxon>
        <taxon>Sar</taxon>
        <taxon>Stramenopiles</taxon>
        <taxon>Ochrophyta</taxon>
        <taxon>Eustigmatophyceae</taxon>
        <taxon>Eustigmatales</taxon>
        <taxon>Monodopsidaceae</taxon>
        <taxon>Nannochloropsis</taxon>
    </lineage>
</organism>
<dbReference type="EMBL" id="AZIL01002210">
    <property type="protein sequence ID" value="EWM22303.1"/>
    <property type="molecule type" value="Genomic_DNA"/>
</dbReference>
<comment type="caution">
    <text evidence="1">The sequence shown here is derived from an EMBL/GenBank/DDBJ whole genome shotgun (WGS) entry which is preliminary data.</text>
</comment>
<dbReference type="AlphaFoldDB" id="W7TFK9"/>